<dbReference type="Proteomes" id="UP000214603">
    <property type="component" value="Unassembled WGS sequence"/>
</dbReference>
<dbReference type="EMBL" id="NJIH01000004">
    <property type="protein sequence ID" value="OWT61995.1"/>
    <property type="molecule type" value="Genomic_DNA"/>
</dbReference>
<protein>
    <submittedName>
        <fullName evidence="1">Uncharacterized protein</fullName>
    </submittedName>
</protein>
<sequence>MRVLANVHIEPGNGMDVANARLIAAAPDLVDALRVAYSDIRRLPGYTIDMLGRIEAAIARATGDAQS</sequence>
<organism evidence="1 2">
    <name type="scientific">Candidimonas nitroreducens</name>
    <dbReference type="NCBI Taxonomy" id="683354"/>
    <lineage>
        <taxon>Bacteria</taxon>
        <taxon>Pseudomonadati</taxon>
        <taxon>Pseudomonadota</taxon>
        <taxon>Betaproteobacteria</taxon>
        <taxon>Burkholderiales</taxon>
        <taxon>Alcaligenaceae</taxon>
        <taxon>Candidimonas</taxon>
    </lineage>
</organism>
<comment type="caution">
    <text evidence="1">The sequence shown here is derived from an EMBL/GenBank/DDBJ whole genome shotgun (WGS) entry which is preliminary data.</text>
</comment>
<gene>
    <name evidence="1" type="ORF">CEY11_09300</name>
</gene>
<evidence type="ECO:0000313" key="2">
    <source>
        <dbReference type="Proteomes" id="UP000214603"/>
    </source>
</evidence>
<dbReference type="AlphaFoldDB" id="A0A225MLE7"/>
<name>A0A225MLE7_9BURK</name>
<reference evidence="2" key="1">
    <citation type="submission" date="2017-06" db="EMBL/GenBank/DDBJ databases">
        <title>Herbaspirillum phytohormonus sp. nov., isolated from the root nodule of Robinia pseudoacacia in lead-zinc mine.</title>
        <authorList>
            <person name="Fan M."/>
            <person name="Lin Y."/>
        </authorList>
    </citation>
    <scope>NUCLEOTIDE SEQUENCE [LARGE SCALE GENOMIC DNA]</scope>
    <source>
        <strain evidence="2">SC-089</strain>
    </source>
</reference>
<keyword evidence="2" id="KW-1185">Reference proteome</keyword>
<accession>A0A225MLE7</accession>
<proteinExistence type="predicted"/>
<evidence type="ECO:0000313" key="1">
    <source>
        <dbReference type="EMBL" id="OWT61995.1"/>
    </source>
</evidence>